<name>A0A0E9UNF0_ANGAN</name>
<reference evidence="1" key="1">
    <citation type="submission" date="2014-11" db="EMBL/GenBank/DDBJ databases">
        <authorList>
            <person name="Amaro Gonzalez C."/>
        </authorList>
    </citation>
    <scope>NUCLEOTIDE SEQUENCE</scope>
</reference>
<organism evidence="1">
    <name type="scientific">Anguilla anguilla</name>
    <name type="common">European freshwater eel</name>
    <name type="synonym">Muraena anguilla</name>
    <dbReference type="NCBI Taxonomy" id="7936"/>
    <lineage>
        <taxon>Eukaryota</taxon>
        <taxon>Metazoa</taxon>
        <taxon>Chordata</taxon>
        <taxon>Craniata</taxon>
        <taxon>Vertebrata</taxon>
        <taxon>Euteleostomi</taxon>
        <taxon>Actinopterygii</taxon>
        <taxon>Neopterygii</taxon>
        <taxon>Teleostei</taxon>
        <taxon>Anguilliformes</taxon>
        <taxon>Anguillidae</taxon>
        <taxon>Anguilla</taxon>
    </lineage>
</organism>
<proteinExistence type="predicted"/>
<dbReference type="EMBL" id="GBXM01041183">
    <property type="protein sequence ID" value="JAH67394.1"/>
    <property type="molecule type" value="Transcribed_RNA"/>
</dbReference>
<accession>A0A0E9UNF0</accession>
<protein>
    <submittedName>
        <fullName evidence="1">Uncharacterized protein</fullName>
    </submittedName>
</protein>
<reference evidence="1" key="2">
    <citation type="journal article" date="2015" name="Fish Shellfish Immunol.">
        <title>Early steps in the European eel (Anguilla anguilla)-Vibrio vulnificus interaction in the gills: Role of the RtxA13 toxin.</title>
        <authorList>
            <person name="Callol A."/>
            <person name="Pajuelo D."/>
            <person name="Ebbesson L."/>
            <person name="Teles M."/>
            <person name="MacKenzie S."/>
            <person name="Amaro C."/>
        </authorList>
    </citation>
    <scope>NUCLEOTIDE SEQUENCE</scope>
</reference>
<dbReference type="AlphaFoldDB" id="A0A0E9UNF0"/>
<sequence length="58" mass="6682">MECPFSHLLDSIDVESFYFDEAPLGKFKGSTLQGSHYYWRAYTNPTDLISLFSKNCPL</sequence>
<evidence type="ECO:0000313" key="1">
    <source>
        <dbReference type="EMBL" id="JAH67394.1"/>
    </source>
</evidence>